<sequence length="213" mass="23677">MHGSNTQTADIKPAYTHTHQVCTSLMKTTAGADLFLAHDADFTSEDINTFIKIAKTDTKHGILTLVANNIRTREIEMEASNKAELLGIVIHLPDRKFTIYNYYATPERSKQSSLGFEKNITGSENTSTTSSRLERHPSTSVDKGFNQLNMSYRHVQAKPPSDIRSGPSLQPSQKSCGAKDLTKTAEFAKATGLQMRCANVARTRRREESSRKL</sequence>
<protein>
    <submittedName>
        <fullName evidence="2">Uncharacterized protein</fullName>
    </submittedName>
</protein>
<evidence type="ECO:0000256" key="1">
    <source>
        <dbReference type="SAM" id="MobiDB-lite"/>
    </source>
</evidence>
<feature type="region of interest" description="Disordered" evidence="1">
    <location>
        <begin position="157"/>
        <end position="178"/>
    </location>
</feature>
<dbReference type="EMBL" id="BLXT01003539">
    <property type="protein sequence ID" value="GFO01765.1"/>
    <property type="molecule type" value="Genomic_DNA"/>
</dbReference>
<dbReference type="AlphaFoldDB" id="A0AAV4A0T6"/>
<evidence type="ECO:0000313" key="3">
    <source>
        <dbReference type="Proteomes" id="UP000735302"/>
    </source>
</evidence>
<gene>
    <name evidence="2" type="ORF">PoB_002827000</name>
</gene>
<organism evidence="2 3">
    <name type="scientific">Plakobranchus ocellatus</name>
    <dbReference type="NCBI Taxonomy" id="259542"/>
    <lineage>
        <taxon>Eukaryota</taxon>
        <taxon>Metazoa</taxon>
        <taxon>Spiralia</taxon>
        <taxon>Lophotrochozoa</taxon>
        <taxon>Mollusca</taxon>
        <taxon>Gastropoda</taxon>
        <taxon>Heterobranchia</taxon>
        <taxon>Euthyneura</taxon>
        <taxon>Panpulmonata</taxon>
        <taxon>Sacoglossa</taxon>
        <taxon>Placobranchoidea</taxon>
        <taxon>Plakobranchidae</taxon>
        <taxon>Plakobranchus</taxon>
    </lineage>
</organism>
<dbReference type="Proteomes" id="UP000735302">
    <property type="component" value="Unassembled WGS sequence"/>
</dbReference>
<feature type="region of interest" description="Disordered" evidence="1">
    <location>
        <begin position="114"/>
        <end position="144"/>
    </location>
</feature>
<reference evidence="2 3" key="1">
    <citation type="journal article" date="2021" name="Elife">
        <title>Chloroplast acquisition without the gene transfer in kleptoplastic sea slugs, Plakobranchus ocellatus.</title>
        <authorList>
            <person name="Maeda T."/>
            <person name="Takahashi S."/>
            <person name="Yoshida T."/>
            <person name="Shimamura S."/>
            <person name="Takaki Y."/>
            <person name="Nagai Y."/>
            <person name="Toyoda A."/>
            <person name="Suzuki Y."/>
            <person name="Arimoto A."/>
            <person name="Ishii H."/>
            <person name="Satoh N."/>
            <person name="Nishiyama T."/>
            <person name="Hasebe M."/>
            <person name="Maruyama T."/>
            <person name="Minagawa J."/>
            <person name="Obokata J."/>
            <person name="Shigenobu S."/>
        </authorList>
    </citation>
    <scope>NUCLEOTIDE SEQUENCE [LARGE SCALE GENOMIC DNA]</scope>
</reference>
<keyword evidence="3" id="KW-1185">Reference proteome</keyword>
<evidence type="ECO:0000313" key="2">
    <source>
        <dbReference type="EMBL" id="GFO01765.1"/>
    </source>
</evidence>
<accession>A0AAV4A0T6</accession>
<proteinExistence type="predicted"/>
<feature type="compositionally biased region" description="Polar residues" evidence="1">
    <location>
        <begin position="120"/>
        <end position="131"/>
    </location>
</feature>
<comment type="caution">
    <text evidence="2">The sequence shown here is derived from an EMBL/GenBank/DDBJ whole genome shotgun (WGS) entry which is preliminary data.</text>
</comment>
<name>A0AAV4A0T6_9GAST</name>